<keyword evidence="3" id="KW-1185">Reference proteome</keyword>
<dbReference type="GeneID" id="92046507"/>
<evidence type="ECO:0000313" key="2">
    <source>
        <dbReference type="EMBL" id="KAK8074469.1"/>
    </source>
</evidence>
<feature type="region of interest" description="Disordered" evidence="1">
    <location>
        <begin position="145"/>
        <end position="173"/>
    </location>
</feature>
<reference evidence="2 3" key="1">
    <citation type="submission" date="2023-01" db="EMBL/GenBank/DDBJ databases">
        <title>Analysis of 21 Apiospora genomes using comparative genomics revels a genus with tremendous synthesis potential of carbohydrate active enzymes and secondary metabolites.</title>
        <authorList>
            <person name="Sorensen T."/>
        </authorList>
    </citation>
    <scope>NUCLEOTIDE SEQUENCE [LARGE SCALE GENOMIC DNA]</scope>
    <source>
        <strain evidence="2 3">CBS 114990</strain>
    </source>
</reference>
<dbReference type="RefSeq" id="XP_066665409.1">
    <property type="nucleotide sequence ID" value="XM_066813447.1"/>
</dbReference>
<gene>
    <name evidence="2" type="ORF">PG997_009132</name>
</gene>
<organism evidence="2 3">
    <name type="scientific">Apiospora hydei</name>
    <dbReference type="NCBI Taxonomy" id="1337664"/>
    <lineage>
        <taxon>Eukaryota</taxon>
        <taxon>Fungi</taxon>
        <taxon>Dikarya</taxon>
        <taxon>Ascomycota</taxon>
        <taxon>Pezizomycotina</taxon>
        <taxon>Sordariomycetes</taxon>
        <taxon>Xylariomycetidae</taxon>
        <taxon>Amphisphaeriales</taxon>
        <taxon>Apiosporaceae</taxon>
        <taxon>Apiospora</taxon>
    </lineage>
</organism>
<dbReference type="Proteomes" id="UP001433268">
    <property type="component" value="Unassembled WGS sequence"/>
</dbReference>
<sequence length="173" mass="18724">MTEPLKGVDIPLAPPWSLSKEARSLDEVGGPSRSPILQYTHMPNLELGVDPLIVFRGPSVLTRHPINPGPEIKRALCRPVDLDNDVADPLVHAPTPSHGSLRFAPEQQFEKVPSVLGQPLRPHLLLPVVDYNLARALRCGQWVGGSTGGRRRRWCGSAGSPGGPPRRPVVGAR</sequence>
<protein>
    <submittedName>
        <fullName evidence="2">Uncharacterized protein</fullName>
    </submittedName>
</protein>
<evidence type="ECO:0000313" key="3">
    <source>
        <dbReference type="Proteomes" id="UP001433268"/>
    </source>
</evidence>
<accession>A0ABR1VT78</accession>
<dbReference type="EMBL" id="JAQQWN010000007">
    <property type="protein sequence ID" value="KAK8074469.1"/>
    <property type="molecule type" value="Genomic_DNA"/>
</dbReference>
<name>A0ABR1VT78_9PEZI</name>
<proteinExistence type="predicted"/>
<evidence type="ECO:0000256" key="1">
    <source>
        <dbReference type="SAM" id="MobiDB-lite"/>
    </source>
</evidence>
<comment type="caution">
    <text evidence="2">The sequence shown here is derived from an EMBL/GenBank/DDBJ whole genome shotgun (WGS) entry which is preliminary data.</text>
</comment>